<evidence type="ECO:0000313" key="3">
    <source>
        <dbReference type="Proteomes" id="UP001597361"/>
    </source>
</evidence>
<reference evidence="3" key="1">
    <citation type="journal article" date="2019" name="Int. J. Syst. Evol. Microbiol.">
        <title>The Global Catalogue of Microorganisms (GCM) 10K type strain sequencing project: providing services to taxonomists for standard genome sequencing and annotation.</title>
        <authorList>
            <consortium name="The Broad Institute Genomics Platform"/>
            <consortium name="The Broad Institute Genome Sequencing Center for Infectious Disease"/>
            <person name="Wu L."/>
            <person name="Ma J."/>
        </authorList>
    </citation>
    <scope>NUCLEOTIDE SEQUENCE [LARGE SCALE GENOMIC DNA]</scope>
    <source>
        <strain evidence="3">CGMCC 1.15180</strain>
    </source>
</reference>
<feature type="chain" id="PRO_5047109012" evidence="1">
    <location>
        <begin position="23"/>
        <end position="159"/>
    </location>
</feature>
<name>A0ABW4VH69_9BACT</name>
<keyword evidence="1" id="KW-0732">Signal</keyword>
<dbReference type="EMBL" id="JBHUHR010000015">
    <property type="protein sequence ID" value="MFD2034038.1"/>
    <property type="molecule type" value="Genomic_DNA"/>
</dbReference>
<gene>
    <name evidence="2" type="ORF">ACFSKL_04505</name>
</gene>
<organism evidence="2 3">
    <name type="scientific">Belliella marina</name>
    <dbReference type="NCBI Taxonomy" id="1644146"/>
    <lineage>
        <taxon>Bacteria</taxon>
        <taxon>Pseudomonadati</taxon>
        <taxon>Bacteroidota</taxon>
        <taxon>Cytophagia</taxon>
        <taxon>Cytophagales</taxon>
        <taxon>Cyclobacteriaceae</taxon>
        <taxon>Belliella</taxon>
    </lineage>
</organism>
<evidence type="ECO:0000256" key="1">
    <source>
        <dbReference type="SAM" id="SignalP"/>
    </source>
</evidence>
<protein>
    <submittedName>
        <fullName evidence="2">Uncharacterized protein</fullName>
    </submittedName>
</protein>
<accession>A0ABW4VH69</accession>
<sequence>MQRFMFKHAVFIFILVTLTMFTGCSKDDDKPRRNTYKVTVVLSGVEDWDGSTTHQGDYISVVVSGSNYDNTAGTTLWRVNGQTMTGEIAVGVDRADFMENNTIVIESINPLDVMSASIQFLNYNATLTYQVKIEVNGKLDIDESGTLADGQDFTKHYSF</sequence>
<dbReference type="RefSeq" id="WP_376883870.1">
    <property type="nucleotide sequence ID" value="NZ_JBHUHR010000015.1"/>
</dbReference>
<proteinExistence type="predicted"/>
<comment type="caution">
    <text evidence="2">The sequence shown here is derived from an EMBL/GenBank/DDBJ whole genome shotgun (WGS) entry which is preliminary data.</text>
</comment>
<feature type="signal peptide" evidence="1">
    <location>
        <begin position="1"/>
        <end position="22"/>
    </location>
</feature>
<dbReference type="PROSITE" id="PS51257">
    <property type="entry name" value="PROKAR_LIPOPROTEIN"/>
    <property type="match status" value="1"/>
</dbReference>
<keyword evidence="3" id="KW-1185">Reference proteome</keyword>
<dbReference type="Proteomes" id="UP001597361">
    <property type="component" value="Unassembled WGS sequence"/>
</dbReference>
<evidence type="ECO:0000313" key="2">
    <source>
        <dbReference type="EMBL" id="MFD2034038.1"/>
    </source>
</evidence>